<comment type="caution">
    <text evidence="2">The sequence shown here is derived from an EMBL/GenBank/DDBJ whole genome shotgun (WGS) entry which is preliminary data.</text>
</comment>
<evidence type="ECO:0000313" key="3">
    <source>
        <dbReference type="Proteomes" id="UP000037084"/>
    </source>
</evidence>
<sequence length="184" mass="20085">MVTRPRVCLVRCRLPIADPEPVVVSGDRGVVDPVAPEECLAQGIGVVTDLVFSVERYEEVLDAVLRGLERALPAGLPLGEIVATASVPVGLLDAEVNARPAAPYGTGQETAHGTAALAVARRIHRAREERLGTDWWRVLARPEPCRRGCCGRRRGPGTSARSSSGTRRRRPRPRCSRRLRARWS</sequence>
<gene>
    <name evidence="2" type="ORF">ADK75_23350</name>
</gene>
<dbReference type="PATRIC" id="fig|1961.12.peg.5245"/>
<dbReference type="InterPro" id="IPR013785">
    <property type="entry name" value="Aldolase_TIM"/>
</dbReference>
<name>A0A0L8MAM7_STRVG</name>
<accession>A0A0L8MAM7</accession>
<dbReference type="Gene3D" id="3.20.20.70">
    <property type="entry name" value="Aldolase class I"/>
    <property type="match status" value="1"/>
</dbReference>
<dbReference type="AlphaFoldDB" id="A0A0L8MAM7"/>
<evidence type="ECO:0000313" key="2">
    <source>
        <dbReference type="EMBL" id="KOG47435.1"/>
    </source>
</evidence>
<dbReference type="EMBL" id="LGUV01000337">
    <property type="protein sequence ID" value="KOG47435.1"/>
    <property type="molecule type" value="Genomic_DNA"/>
</dbReference>
<organism evidence="2 3">
    <name type="scientific">Streptomyces virginiae</name>
    <name type="common">Streptomyces cinnamonensis</name>
    <dbReference type="NCBI Taxonomy" id="1961"/>
    <lineage>
        <taxon>Bacteria</taxon>
        <taxon>Bacillati</taxon>
        <taxon>Actinomycetota</taxon>
        <taxon>Actinomycetes</taxon>
        <taxon>Kitasatosporales</taxon>
        <taxon>Streptomycetaceae</taxon>
        <taxon>Streptomyces</taxon>
    </lineage>
</organism>
<evidence type="ECO:0000256" key="1">
    <source>
        <dbReference type="SAM" id="MobiDB-lite"/>
    </source>
</evidence>
<protein>
    <submittedName>
        <fullName evidence="2">Uncharacterized protein</fullName>
    </submittedName>
</protein>
<feature type="region of interest" description="Disordered" evidence="1">
    <location>
        <begin position="149"/>
        <end position="184"/>
    </location>
</feature>
<reference evidence="3" key="1">
    <citation type="submission" date="2015-07" db="EMBL/GenBank/DDBJ databases">
        <authorList>
            <consortium name="Consortium for Microbial Forensics and Genomics (microFORGE)"/>
            <person name="Knight B.M."/>
            <person name="Roberts D.P."/>
            <person name="Lin D."/>
            <person name="Hari K."/>
            <person name="Fletcher J."/>
            <person name="Melcher U."/>
            <person name="Blagden T."/>
            <person name="Winegar R.A."/>
        </authorList>
    </citation>
    <scope>NUCLEOTIDE SEQUENCE [LARGE SCALE GENOMIC DNA]</scope>
    <source>
        <strain evidence="3">NRRL B-1447</strain>
    </source>
</reference>
<proteinExistence type="predicted"/>
<dbReference type="Proteomes" id="UP000037084">
    <property type="component" value="Unassembled WGS sequence"/>
</dbReference>
<feature type="compositionally biased region" description="Low complexity" evidence="1">
    <location>
        <begin position="156"/>
        <end position="165"/>
    </location>
</feature>
<feature type="compositionally biased region" description="Basic residues" evidence="1">
    <location>
        <begin position="166"/>
        <end position="184"/>
    </location>
</feature>